<proteinExistence type="inferred from homology"/>
<dbReference type="GO" id="GO:0004497">
    <property type="term" value="F:monooxygenase activity"/>
    <property type="evidence" value="ECO:0007669"/>
    <property type="project" value="UniProtKB-KW"/>
</dbReference>
<keyword evidence="7" id="KW-0503">Monooxygenase</keyword>
<evidence type="ECO:0000256" key="1">
    <source>
        <dbReference type="ARBA" id="ARBA00001974"/>
    </source>
</evidence>
<evidence type="ECO:0000256" key="3">
    <source>
        <dbReference type="ARBA" id="ARBA00022630"/>
    </source>
</evidence>
<dbReference type="PANTHER" id="PTHR43872:SF1">
    <property type="entry name" value="MONOOXYGENASE, PUTATIVE (AFU_ORTHOLOGUE AFUA_8G02570)-RELATED"/>
    <property type="match status" value="1"/>
</dbReference>
<dbReference type="PANTHER" id="PTHR43872">
    <property type="entry name" value="MONOOXYGENASE, PUTATIVE (AFU_ORTHOLOGUE AFUA_8G02570)-RELATED"/>
    <property type="match status" value="1"/>
</dbReference>
<reference evidence="8 9" key="1">
    <citation type="submission" date="2020-08" db="EMBL/GenBank/DDBJ databases">
        <title>Genomic Encyclopedia of Type Strains, Phase III (KMG-III): the genomes of soil and plant-associated and newly described type strains.</title>
        <authorList>
            <person name="Whitman W."/>
        </authorList>
    </citation>
    <scope>NUCLEOTIDE SEQUENCE [LARGE SCALE GENOMIC DNA]</scope>
    <source>
        <strain evidence="8 9">CECT 8654</strain>
    </source>
</reference>
<evidence type="ECO:0000313" key="8">
    <source>
        <dbReference type="EMBL" id="MBB3045826.1"/>
    </source>
</evidence>
<evidence type="ECO:0000256" key="7">
    <source>
        <dbReference type="ARBA" id="ARBA00023033"/>
    </source>
</evidence>
<dbReference type="SUPFAM" id="SSF51905">
    <property type="entry name" value="FAD/NAD(P)-binding domain"/>
    <property type="match status" value="2"/>
</dbReference>
<keyword evidence="9" id="KW-1185">Reference proteome</keyword>
<organism evidence="8 9">
    <name type="scientific">Litorivivens lipolytica</name>
    <dbReference type="NCBI Taxonomy" id="1524264"/>
    <lineage>
        <taxon>Bacteria</taxon>
        <taxon>Pseudomonadati</taxon>
        <taxon>Pseudomonadota</taxon>
        <taxon>Gammaproteobacteria</taxon>
        <taxon>Litorivivens</taxon>
    </lineage>
</organism>
<keyword evidence="6" id="KW-0560">Oxidoreductase</keyword>
<evidence type="ECO:0000256" key="6">
    <source>
        <dbReference type="ARBA" id="ARBA00023002"/>
    </source>
</evidence>
<evidence type="ECO:0000256" key="5">
    <source>
        <dbReference type="ARBA" id="ARBA00022857"/>
    </source>
</evidence>
<evidence type="ECO:0000313" key="9">
    <source>
        <dbReference type="Proteomes" id="UP000537130"/>
    </source>
</evidence>
<dbReference type="RefSeq" id="WP_183408551.1">
    <property type="nucleotide sequence ID" value="NZ_JACHWY010000001.1"/>
</dbReference>
<name>A0A7W4Z5D4_9GAMM</name>
<keyword evidence="5" id="KW-0521">NADP</keyword>
<evidence type="ECO:0000256" key="4">
    <source>
        <dbReference type="ARBA" id="ARBA00022827"/>
    </source>
</evidence>
<comment type="cofactor">
    <cofactor evidence="1">
        <name>FAD</name>
        <dbReference type="ChEBI" id="CHEBI:57692"/>
    </cofactor>
</comment>
<comment type="caution">
    <text evidence="8">The sequence shown here is derived from an EMBL/GenBank/DDBJ whole genome shotgun (WGS) entry which is preliminary data.</text>
</comment>
<dbReference type="Gene3D" id="3.50.50.60">
    <property type="entry name" value="FAD/NAD(P)-binding domain"/>
    <property type="match status" value="2"/>
</dbReference>
<protein>
    <submittedName>
        <fullName evidence="8">Cation diffusion facilitator CzcD-associated flavoprotein CzcO</fullName>
    </submittedName>
</protein>
<keyword evidence="3" id="KW-0285">Flavoprotein</keyword>
<keyword evidence="4" id="KW-0274">FAD</keyword>
<dbReference type="InterPro" id="IPR051820">
    <property type="entry name" value="FAD-binding_MO"/>
</dbReference>
<comment type="similarity">
    <text evidence="2">Belongs to the FAD-binding monooxygenase family.</text>
</comment>
<gene>
    <name evidence="8" type="ORF">FHR99_000062</name>
</gene>
<accession>A0A7W4Z5D4</accession>
<sequence>MDDVLIVGAGISGIGMACHLRMNCPGKSFTILERRQRIGGTWDLFKYPGIRSDADMFTFGYGFKRWKNRKILGSAEAIRSYLEEAAEEHRVSETIRFGQQVTHASWSSETCCWTVTTRDEDSGESLEYKARFLVMGSGYYNHDAGYNPALPEEEAFGGQIIHPQHWPENTDYSNKKVIVVGSGATAVTLVPAMAKDAANVTMLQRSPTYIISIPEHDRVSPLLNIFLSEERSNELIRGFYIRLFETLWGASRRYPKAVRKLLMKLVERQVGKENMMHFNPKYDPWDQRLCLVPRNDFFKAVRAGDASVETGHIERFTEKGILLKSGSHIDADIVVKATGLELQMLGGATLSVDGVAKDVSELMQFNGALIQDLPNFSWIFGYVSYPWTLKADLVAKYVCRLLNHMDEKGYSAAIPVDEHDCTVRDAPFIDVINAGYVKRGQHCLPRKGSRKPWLVLNDYRKDCIDLLEKAIEVPELKFMRLSVVGTTNEEQTRQVA</sequence>
<dbReference type="AlphaFoldDB" id="A0A7W4Z5D4"/>
<evidence type="ECO:0000256" key="2">
    <source>
        <dbReference type="ARBA" id="ARBA00010139"/>
    </source>
</evidence>
<dbReference type="FunFam" id="3.50.50.60:FF:000228">
    <property type="entry name" value="FAD-containing monooxygenase EthA"/>
    <property type="match status" value="1"/>
</dbReference>
<dbReference type="Pfam" id="PF13738">
    <property type="entry name" value="Pyr_redox_3"/>
    <property type="match status" value="1"/>
</dbReference>
<dbReference type="Proteomes" id="UP000537130">
    <property type="component" value="Unassembled WGS sequence"/>
</dbReference>
<dbReference type="InterPro" id="IPR036188">
    <property type="entry name" value="FAD/NAD-bd_sf"/>
</dbReference>
<dbReference type="EMBL" id="JACHWY010000001">
    <property type="protein sequence ID" value="MBB3045826.1"/>
    <property type="molecule type" value="Genomic_DNA"/>
</dbReference>